<organism evidence="1 2">
    <name type="scientific">Monilinia fructigena</name>
    <dbReference type="NCBI Taxonomy" id="38457"/>
    <lineage>
        <taxon>Eukaryota</taxon>
        <taxon>Fungi</taxon>
        <taxon>Dikarya</taxon>
        <taxon>Ascomycota</taxon>
        <taxon>Pezizomycotina</taxon>
        <taxon>Leotiomycetes</taxon>
        <taxon>Helotiales</taxon>
        <taxon>Sclerotiniaceae</taxon>
        <taxon>Monilinia</taxon>
    </lineage>
</organism>
<name>A0A395ILT5_9HELO</name>
<dbReference type="AlphaFoldDB" id="A0A395ILT5"/>
<evidence type="ECO:0000313" key="2">
    <source>
        <dbReference type="Proteomes" id="UP000249056"/>
    </source>
</evidence>
<keyword evidence="2" id="KW-1185">Reference proteome</keyword>
<evidence type="ECO:0000313" key="1">
    <source>
        <dbReference type="EMBL" id="RAL61111.1"/>
    </source>
</evidence>
<dbReference type="EMBL" id="QKRW01000034">
    <property type="protein sequence ID" value="RAL61111.1"/>
    <property type="molecule type" value="Genomic_DNA"/>
</dbReference>
<dbReference type="Proteomes" id="UP000249056">
    <property type="component" value="Unassembled WGS sequence"/>
</dbReference>
<dbReference type="OrthoDB" id="239865at2759"/>
<reference evidence="1 2" key="1">
    <citation type="submission" date="2018-06" db="EMBL/GenBank/DDBJ databases">
        <title>Genome Sequence of the Brown Rot Fungal Pathogen Monilinia fructigena.</title>
        <authorList>
            <person name="Landi L."/>
            <person name="De Miccolis Angelini R.M."/>
            <person name="Pollastro S."/>
            <person name="Abate D."/>
            <person name="Faretra F."/>
            <person name="Romanazzi G."/>
        </authorList>
    </citation>
    <scope>NUCLEOTIDE SEQUENCE [LARGE SCALE GENOMIC DNA]</scope>
    <source>
        <strain evidence="1 2">Mfrg269</strain>
    </source>
</reference>
<proteinExistence type="predicted"/>
<comment type="caution">
    <text evidence="1">The sequence shown here is derived from an EMBL/GenBank/DDBJ whole genome shotgun (WGS) entry which is preliminary data.</text>
</comment>
<accession>A0A395ILT5</accession>
<sequence length="125" mass="13798">MMNKILTLVASTNDIYSCSITDSCVREREFRGKGWGQEAGQEKGRGEEDEVNYFKSAQWTPDGTTLLTSSADNQIRTFILPPTLLDDPCTPLTLTPYTTHSFPTPVNCLTPTHTSPSQTLVQPST</sequence>
<gene>
    <name evidence="1" type="ORF">DID88_010450</name>
</gene>
<protein>
    <submittedName>
        <fullName evidence="1">Uncharacterized protein</fullName>
    </submittedName>
</protein>